<dbReference type="Proteomes" id="UP000242180">
    <property type="component" value="Unassembled WGS sequence"/>
</dbReference>
<evidence type="ECO:0000256" key="1">
    <source>
        <dbReference type="SAM" id="Coils"/>
    </source>
</evidence>
<feature type="compositionally biased region" description="Basic residues" evidence="2">
    <location>
        <begin position="82"/>
        <end position="94"/>
    </location>
</feature>
<evidence type="ECO:0000313" key="4">
    <source>
        <dbReference type="Proteomes" id="UP000242180"/>
    </source>
</evidence>
<feature type="region of interest" description="Disordered" evidence="2">
    <location>
        <begin position="245"/>
        <end position="265"/>
    </location>
</feature>
<dbReference type="OMA" id="WLNDRIA"/>
<dbReference type="EMBL" id="MCGN01000002">
    <property type="protein sequence ID" value="ORZ00425.1"/>
    <property type="molecule type" value="Genomic_DNA"/>
</dbReference>
<proteinExistence type="predicted"/>
<dbReference type="AlphaFoldDB" id="A0A1X2HLY6"/>
<feature type="compositionally biased region" description="Low complexity" evidence="2">
    <location>
        <begin position="198"/>
        <end position="207"/>
    </location>
</feature>
<comment type="caution">
    <text evidence="3">The sequence shown here is derived from an EMBL/GenBank/DDBJ whole genome shotgun (WGS) entry which is preliminary data.</text>
</comment>
<protein>
    <submittedName>
        <fullName evidence="3">Uncharacterized protein</fullName>
    </submittedName>
</protein>
<feature type="compositionally biased region" description="Polar residues" evidence="2">
    <location>
        <begin position="246"/>
        <end position="265"/>
    </location>
</feature>
<keyword evidence="1" id="KW-0175">Coiled coil</keyword>
<evidence type="ECO:0000256" key="2">
    <source>
        <dbReference type="SAM" id="MobiDB-lite"/>
    </source>
</evidence>
<reference evidence="3 4" key="1">
    <citation type="submission" date="2016-07" db="EMBL/GenBank/DDBJ databases">
        <title>Pervasive Adenine N6-methylation of Active Genes in Fungi.</title>
        <authorList>
            <consortium name="DOE Joint Genome Institute"/>
            <person name="Mondo S.J."/>
            <person name="Dannebaum R.O."/>
            <person name="Kuo R.C."/>
            <person name="Labutti K."/>
            <person name="Haridas S."/>
            <person name="Kuo A."/>
            <person name="Salamov A."/>
            <person name="Ahrendt S.R."/>
            <person name="Lipzen A."/>
            <person name="Sullivan W."/>
            <person name="Andreopoulos W.B."/>
            <person name="Clum A."/>
            <person name="Lindquist E."/>
            <person name="Daum C."/>
            <person name="Ramamoorthy G.K."/>
            <person name="Gryganskyi A."/>
            <person name="Culley D."/>
            <person name="Magnuson J.K."/>
            <person name="James T.Y."/>
            <person name="O'Malley M.A."/>
            <person name="Stajich J.E."/>
            <person name="Spatafora J.W."/>
            <person name="Visel A."/>
            <person name="Grigoriev I.V."/>
        </authorList>
    </citation>
    <scope>NUCLEOTIDE SEQUENCE [LARGE SCALE GENOMIC DNA]</scope>
    <source>
        <strain evidence="3 4">NRRL 2496</strain>
    </source>
</reference>
<dbReference type="InParanoid" id="A0A1X2HLY6"/>
<organism evidence="3 4">
    <name type="scientific">Syncephalastrum racemosum</name>
    <name type="common">Filamentous fungus</name>
    <dbReference type="NCBI Taxonomy" id="13706"/>
    <lineage>
        <taxon>Eukaryota</taxon>
        <taxon>Fungi</taxon>
        <taxon>Fungi incertae sedis</taxon>
        <taxon>Mucoromycota</taxon>
        <taxon>Mucoromycotina</taxon>
        <taxon>Mucoromycetes</taxon>
        <taxon>Mucorales</taxon>
        <taxon>Syncephalastraceae</taxon>
        <taxon>Syncephalastrum</taxon>
    </lineage>
</organism>
<accession>A0A1X2HLY6</accession>
<keyword evidence="4" id="KW-1185">Reference proteome</keyword>
<feature type="compositionally biased region" description="Basic and acidic residues" evidence="2">
    <location>
        <begin position="139"/>
        <end position="162"/>
    </location>
</feature>
<dbReference type="OrthoDB" id="2283959at2759"/>
<feature type="region of interest" description="Disordered" evidence="2">
    <location>
        <begin position="63"/>
        <end position="232"/>
    </location>
</feature>
<feature type="compositionally biased region" description="Low complexity" evidence="2">
    <location>
        <begin position="101"/>
        <end position="116"/>
    </location>
</feature>
<gene>
    <name evidence="3" type="ORF">BCR43DRAFT_511434</name>
</gene>
<feature type="coiled-coil region" evidence="1">
    <location>
        <begin position="345"/>
        <end position="393"/>
    </location>
</feature>
<name>A0A1X2HLY6_SYNRA</name>
<evidence type="ECO:0000313" key="3">
    <source>
        <dbReference type="EMBL" id="ORZ00425.1"/>
    </source>
</evidence>
<feature type="compositionally biased region" description="Pro residues" evidence="2">
    <location>
        <begin position="184"/>
        <end position="195"/>
    </location>
</feature>
<sequence>MPQKNLTQQRAALRPSKNVAFFYDDDEDDDVFSMDDSSIAASVDSTQLQADTFALAQFLASTSPDEFAKPSKKQQNNPQFRRASKLISKLRKRSTTATLRSDAASIKSSSASIHSQQSKKKPNHIPLPEYVPSTPPSPEPHHPLQQDRHQTKQQRPEQETQRHPSCLRDSGVYSEASDKDVMMHPPPPPVPPPPASLQQQTGSQQFQDMEFPLPPSVPAKSHARHPRRPAPLPAAVASAAIAAATNEPQQQEKMPSHRTVSTCSSLSEKSVVRSVPSAALKRRSIIRARHAQVQTENAETQTKQIGACPHCRQILPQQEADGEDHRRLSCPPAMASGDLLSEDEKKEKTADAKNLMAMIEQLQKQLLEEQQSRKKLEQQMSRQQQAALKAEQVAQERSRWKGDCLWLQDRIALLPE</sequence>